<name>A0A9X7I4D3_NEIPE</name>
<proteinExistence type="predicted"/>
<keyword evidence="2" id="KW-1185">Reference proteome</keyword>
<protein>
    <submittedName>
        <fullName evidence="1">Uncharacterized protein</fullName>
    </submittedName>
</protein>
<reference evidence="2" key="1">
    <citation type="submission" date="2017-12" db="EMBL/GenBank/DDBJ databases">
        <title>Phylogenetic diversity of female urinary microbiome.</title>
        <authorList>
            <person name="Thomas-White K."/>
            <person name="Wolfe A.J."/>
        </authorList>
    </citation>
    <scope>NUCLEOTIDE SEQUENCE [LARGE SCALE GENOMIC DNA]</scope>
    <source>
        <strain evidence="2">UMB0023</strain>
    </source>
</reference>
<sequence length="88" mass="9235">MQSCTSTQIQTIQNQAAAMASTCHASGFAAIVYEPIAYFDDLKACSSIARPLGIYPSQGAAILACKSFINSISDGLKEWAAYSVTHAG</sequence>
<evidence type="ECO:0000313" key="2">
    <source>
        <dbReference type="Proteomes" id="UP000234781"/>
    </source>
</evidence>
<gene>
    <name evidence="1" type="ORF">CYJ98_004975</name>
</gene>
<organism evidence="1 2">
    <name type="scientific">Neisseria perflava</name>
    <dbReference type="NCBI Taxonomy" id="33053"/>
    <lineage>
        <taxon>Bacteria</taxon>
        <taxon>Pseudomonadati</taxon>
        <taxon>Pseudomonadota</taxon>
        <taxon>Betaproteobacteria</taxon>
        <taxon>Neisseriales</taxon>
        <taxon>Neisseriaceae</taxon>
        <taxon>Neisseria</taxon>
    </lineage>
</organism>
<dbReference type="Proteomes" id="UP000234781">
    <property type="component" value="Chromosome"/>
</dbReference>
<reference evidence="1 2" key="2">
    <citation type="submission" date="2023-10" db="EMBL/GenBank/DDBJ databases">
        <authorList>
            <person name="Choi B."/>
        </authorList>
    </citation>
    <scope>NUCLEOTIDE SEQUENCE [LARGE SCALE GENOMIC DNA]</scope>
    <source>
        <strain evidence="1 2">UMB0023</strain>
    </source>
</reference>
<dbReference type="EMBL" id="CP136962">
    <property type="protein sequence ID" value="WOS99015.1"/>
    <property type="molecule type" value="Genomic_DNA"/>
</dbReference>
<dbReference type="AlphaFoldDB" id="A0A9X7I4D3"/>
<evidence type="ECO:0000313" key="1">
    <source>
        <dbReference type="EMBL" id="WOS99015.1"/>
    </source>
</evidence>
<accession>A0A9X7I4D3</accession>
<dbReference type="RefSeq" id="WP_101755569.1">
    <property type="nucleotide sequence ID" value="NZ_CP136962.1"/>
</dbReference>